<dbReference type="InterPro" id="IPR045122">
    <property type="entry name" value="Csc1-like"/>
</dbReference>
<keyword evidence="2" id="KW-0472">Membrane</keyword>
<proteinExistence type="predicted"/>
<dbReference type="PANTHER" id="PTHR13018">
    <property type="entry name" value="PROBABLE MEMBRANE PROTEIN DUF221-RELATED"/>
    <property type="match status" value="1"/>
</dbReference>
<dbReference type="InterPro" id="IPR027815">
    <property type="entry name" value="CSC1/OSCA1-like_cyt"/>
</dbReference>
<organism evidence="5 6">
    <name type="scientific">Cyclotella atomus</name>
    <dbReference type="NCBI Taxonomy" id="382360"/>
    <lineage>
        <taxon>Eukaryota</taxon>
        <taxon>Sar</taxon>
        <taxon>Stramenopiles</taxon>
        <taxon>Ochrophyta</taxon>
        <taxon>Bacillariophyta</taxon>
        <taxon>Coscinodiscophyceae</taxon>
        <taxon>Thalassiosirophycidae</taxon>
        <taxon>Stephanodiscales</taxon>
        <taxon>Stephanodiscaceae</taxon>
        <taxon>Cyclotella</taxon>
    </lineage>
</organism>
<sequence length="418" mass="48539">MSDLFGYLAANETFTNETLTNETYTNETAIDNSTATTPAAENQEVTSAALGITVTIYGTLMIIGWLYFELFRERHRLAYSTRDRSEETRNPLCQKKWSFLHWIRPVQTLSDDEILEYCGLDILMFMRFQRVGIKVALVGVISAIFLLPIYATGGALQPGKRDELEYLTMGNVPAGSPRLYSSVVAAYWMTFTVLYFVWKEYKVFVERKHAYMTKADVQQYSILLEHIPKEFRGEELLKRQLERLFPDQVSHTSLAIKRSKLKELKKKIALQENARRNLEHALVYKSKMGVQPTHKINKKRMFFGGEPVDSIEYYEKELVDLNNQVEEEIQKLMVMQEQNPFAESSDEVEATLTLAEPQDKDDTQRTERAETEYSNSRIKMKKMEYTMNQSGVVAPCYHPSLHFLLHLRLHCQLHKPKR</sequence>
<keyword evidence="1" id="KW-0175">Coiled coil</keyword>
<feature type="coiled-coil region" evidence="1">
    <location>
        <begin position="254"/>
        <end position="281"/>
    </location>
</feature>
<protein>
    <recommendedName>
        <fullName evidence="7">CSC1/OSCA1-like N-terminal transmembrane domain-containing protein</fullName>
    </recommendedName>
</protein>
<feature type="domain" description="CSC1/OSCA1-like cytosolic" evidence="4">
    <location>
        <begin position="219"/>
        <end position="364"/>
    </location>
</feature>
<keyword evidence="2" id="KW-1133">Transmembrane helix</keyword>
<feature type="transmembrane region" description="Helical" evidence="2">
    <location>
        <begin position="48"/>
        <end position="68"/>
    </location>
</feature>
<feature type="transmembrane region" description="Helical" evidence="2">
    <location>
        <begin position="131"/>
        <end position="151"/>
    </location>
</feature>
<dbReference type="InterPro" id="IPR032880">
    <property type="entry name" value="CSC1/OSCA1-like_N"/>
</dbReference>
<feature type="transmembrane region" description="Helical" evidence="2">
    <location>
        <begin position="179"/>
        <end position="198"/>
    </location>
</feature>
<evidence type="ECO:0000259" key="4">
    <source>
        <dbReference type="Pfam" id="PF14703"/>
    </source>
</evidence>
<dbReference type="EMBL" id="JALLPJ020000838">
    <property type="protein sequence ID" value="KAL3781573.1"/>
    <property type="molecule type" value="Genomic_DNA"/>
</dbReference>
<evidence type="ECO:0000259" key="3">
    <source>
        <dbReference type="Pfam" id="PF13967"/>
    </source>
</evidence>
<reference evidence="5 6" key="1">
    <citation type="submission" date="2024-10" db="EMBL/GenBank/DDBJ databases">
        <title>Updated reference genomes for cyclostephanoid diatoms.</title>
        <authorList>
            <person name="Roberts W.R."/>
            <person name="Alverson A.J."/>
        </authorList>
    </citation>
    <scope>NUCLEOTIDE SEQUENCE [LARGE SCALE GENOMIC DNA]</scope>
    <source>
        <strain evidence="5 6">AJA010-31</strain>
    </source>
</reference>
<dbReference type="Proteomes" id="UP001530400">
    <property type="component" value="Unassembled WGS sequence"/>
</dbReference>
<dbReference type="Pfam" id="PF14703">
    <property type="entry name" value="PHM7_cyt"/>
    <property type="match status" value="1"/>
</dbReference>
<name>A0ABD3P106_9STRA</name>
<comment type="caution">
    <text evidence="5">The sequence shown here is derived from an EMBL/GenBank/DDBJ whole genome shotgun (WGS) entry which is preliminary data.</text>
</comment>
<dbReference type="AlphaFoldDB" id="A0ABD3P106"/>
<dbReference type="Pfam" id="PF13967">
    <property type="entry name" value="RSN1_TM"/>
    <property type="match status" value="1"/>
</dbReference>
<evidence type="ECO:0000313" key="6">
    <source>
        <dbReference type="Proteomes" id="UP001530400"/>
    </source>
</evidence>
<evidence type="ECO:0000256" key="2">
    <source>
        <dbReference type="SAM" id="Phobius"/>
    </source>
</evidence>
<accession>A0ABD3P106</accession>
<evidence type="ECO:0000313" key="5">
    <source>
        <dbReference type="EMBL" id="KAL3781573.1"/>
    </source>
</evidence>
<evidence type="ECO:0008006" key="7">
    <source>
        <dbReference type="Google" id="ProtNLM"/>
    </source>
</evidence>
<dbReference type="PANTHER" id="PTHR13018:SF5">
    <property type="entry name" value="RE44586P"/>
    <property type="match status" value="1"/>
</dbReference>
<gene>
    <name evidence="5" type="ORF">ACHAWO_002504</name>
</gene>
<evidence type="ECO:0000256" key="1">
    <source>
        <dbReference type="SAM" id="Coils"/>
    </source>
</evidence>
<feature type="domain" description="CSC1/OSCA1-like N-terminal transmembrane" evidence="3">
    <location>
        <begin position="50"/>
        <end position="200"/>
    </location>
</feature>
<keyword evidence="6" id="KW-1185">Reference proteome</keyword>
<keyword evidence="2" id="KW-0812">Transmembrane</keyword>
<feature type="coiled-coil region" evidence="1">
    <location>
        <begin position="311"/>
        <end position="338"/>
    </location>
</feature>